<organism evidence="2 3">
    <name type="scientific">Phialemonium thermophilum</name>
    <dbReference type="NCBI Taxonomy" id="223376"/>
    <lineage>
        <taxon>Eukaryota</taxon>
        <taxon>Fungi</taxon>
        <taxon>Dikarya</taxon>
        <taxon>Ascomycota</taxon>
        <taxon>Pezizomycotina</taxon>
        <taxon>Sordariomycetes</taxon>
        <taxon>Sordariomycetidae</taxon>
        <taxon>Cephalothecales</taxon>
        <taxon>Cephalothecaceae</taxon>
        <taxon>Phialemonium</taxon>
    </lineage>
</organism>
<reference evidence="2 3" key="1">
    <citation type="journal article" date="2024" name="Commun. Biol.">
        <title>Comparative genomic analysis of thermophilic fungi reveals convergent evolutionary adaptations and gene losses.</title>
        <authorList>
            <person name="Steindorff A.S."/>
            <person name="Aguilar-Pontes M.V."/>
            <person name="Robinson A.J."/>
            <person name="Andreopoulos B."/>
            <person name="LaButti K."/>
            <person name="Kuo A."/>
            <person name="Mondo S."/>
            <person name="Riley R."/>
            <person name="Otillar R."/>
            <person name="Haridas S."/>
            <person name="Lipzen A."/>
            <person name="Grimwood J."/>
            <person name="Schmutz J."/>
            <person name="Clum A."/>
            <person name="Reid I.D."/>
            <person name="Moisan M.C."/>
            <person name="Butler G."/>
            <person name="Nguyen T.T.M."/>
            <person name="Dewar K."/>
            <person name="Conant G."/>
            <person name="Drula E."/>
            <person name="Henrissat B."/>
            <person name="Hansel C."/>
            <person name="Singer S."/>
            <person name="Hutchinson M.I."/>
            <person name="de Vries R.P."/>
            <person name="Natvig D.O."/>
            <person name="Powell A.J."/>
            <person name="Tsang A."/>
            <person name="Grigoriev I.V."/>
        </authorList>
    </citation>
    <scope>NUCLEOTIDE SEQUENCE [LARGE SCALE GENOMIC DNA]</scope>
    <source>
        <strain evidence="2 3">ATCC 24622</strain>
    </source>
</reference>
<evidence type="ECO:0000313" key="3">
    <source>
        <dbReference type="Proteomes" id="UP001586593"/>
    </source>
</evidence>
<accession>A0ABR3W1S8</accession>
<feature type="chain" id="PRO_5045439067" evidence="1">
    <location>
        <begin position="23"/>
        <end position="149"/>
    </location>
</feature>
<sequence length="149" mass="15697">MKCHALMSLLAAAGAVTTGAAASLDMTGSMPRAFRMAVLPRQQQASNLQAFSGALGGVSASAITQSNDPTRQFEVDGDTFNDFPTAANRACDNQHNKCADLANSKKGAFTVQQCDEQSTQCKAAISSAPKTSFVSLFQSNDDFDIFCDT</sequence>
<evidence type="ECO:0000313" key="2">
    <source>
        <dbReference type="EMBL" id="KAL1851044.1"/>
    </source>
</evidence>
<proteinExistence type="predicted"/>
<evidence type="ECO:0000256" key="1">
    <source>
        <dbReference type="SAM" id="SignalP"/>
    </source>
</evidence>
<comment type="caution">
    <text evidence="2">The sequence shown here is derived from an EMBL/GenBank/DDBJ whole genome shotgun (WGS) entry which is preliminary data.</text>
</comment>
<name>A0ABR3W1S8_9PEZI</name>
<feature type="signal peptide" evidence="1">
    <location>
        <begin position="1"/>
        <end position="22"/>
    </location>
</feature>
<dbReference type="EMBL" id="JAZHXJ010000802">
    <property type="protein sequence ID" value="KAL1851044.1"/>
    <property type="molecule type" value="Genomic_DNA"/>
</dbReference>
<gene>
    <name evidence="2" type="ORF">VTK73DRAFT_9550</name>
</gene>
<keyword evidence="3" id="KW-1185">Reference proteome</keyword>
<keyword evidence="1" id="KW-0732">Signal</keyword>
<dbReference type="Proteomes" id="UP001586593">
    <property type="component" value="Unassembled WGS sequence"/>
</dbReference>
<protein>
    <submittedName>
        <fullName evidence="2">Uncharacterized protein</fullName>
    </submittedName>
</protein>